<evidence type="ECO:0000313" key="1">
    <source>
        <dbReference type="EMBL" id="QKQ26061.1"/>
    </source>
</evidence>
<dbReference type="Proteomes" id="UP000509658">
    <property type="component" value="Chromosome"/>
</dbReference>
<accession>A0A6N0HV45</accession>
<name>A0A6N0HV45_9GAMM</name>
<organism evidence="1 2">
    <name type="scientific">Candidatus Reidiella endopervernicosa</name>
    <dbReference type="NCBI Taxonomy" id="2738883"/>
    <lineage>
        <taxon>Bacteria</taxon>
        <taxon>Pseudomonadati</taxon>
        <taxon>Pseudomonadota</taxon>
        <taxon>Gammaproteobacteria</taxon>
        <taxon>Candidatus Reidiella</taxon>
    </lineage>
</organism>
<dbReference type="RefSeq" id="WP_174672954.1">
    <property type="nucleotide sequence ID" value="NZ_CP054491.1"/>
</dbReference>
<dbReference type="EMBL" id="CP054491">
    <property type="protein sequence ID" value="QKQ26061.1"/>
    <property type="molecule type" value="Genomic_DNA"/>
</dbReference>
<reference evidence="1 2" key="1">
    <citation type="submission" date="2020-05" db="EMBL/GenBank/DDBJ databases">
        <title>Horizontal transmission and recombination maintain forever young bacterial symbiont genomes.</title>
        <authorList>
            <person name="Russell S.L."/>
            <person name="Pepper-Tunick E."/>
            <person name="Svedberg J."/>
            <person name="Byrne A."/>
            <person name="Ruelas Castillo J."/>
            <person name="Vollmers C."/>
            <person name="Beinart R.A."/>
            <person name="Corbett-Detig R."/>
        </authorList>
    </citation>
    <scope>NUCLEOTIDE SEQUENCE [LARGE SCALE GENOMIC DNA]</scope>
    <source>
        <strain evidence="1">Santa_Monica_outfall</strain>
    </source>
</reference>
<dbReference type="KEGG" id="rev:HUE57_07020"/>
<proteinExistence type="predicted"/>
<evidence type="ECO:0000313" key="2">
    <source>
        <dbReference type="Proteomes" id="UP000509658"/>
    </source>
</evidence>
<keyword evidence="2" id="KW-1185">Reference proteome</keyword>
<sequence>MTGDVVVTADGQSLGNSVYATGSYYGYASGVANAYGNLTGDSGVSVGGDVTVDAVAVSSSNEVITSYYSAEAYASANAAGVFSANDGSIDLSGDVTVNADAQSINNSITVVGSESAVGYGYADADLSIDGEDGVLIGGDLEVGATARTSNNMFSAAESYASASASADVVSESGTIDITGVFSVEADAQSYSNEVYASNDADAGASADAAGYLTGQKGVSVGGVEVIANAISSNNIATASSNGTATAGAYASAEFYGSASDGAVTVAGDVELSAVAQSTGNYGAAYGSYAYVNANANAYGMLTGANGVTGIRWSRC</sequence>
<dbReference type="AlphaFoldDB" id="A0A6N0HV45"/>
<protein>
    <submittedName>
        <fullName evidence="1">Uncharacterized protein</fullName>
    </submittedName>
</protein>
<gene>
    <name evidence="1" type="ORF">HUE57_07020</name>
</gene>